<dbReference type="PANTHER" id="PTHR36452:SF1">
    <property type="entry name" value="DUF2461 DOMAIN-CONTAINING PROTEIN"/>
    <property type="match status" value="1"/>
</dbReference>
<organism evidence="1 2">
    <name type="scientific">Saccharothrix variisporea</name>
    <dbReference type="NCBI Taxonomy" id="543527"/>
    <lineage>
        <taxon>Bacteria</taxon>
        <taxon>Bacillati</taxon>
        <taxon>Actinomycetota</taxon>
        <taxon>Actinomycetes</taxon>
        <taxon>Pseudonocardiales</taxon>
        <taxon>Pseudonocardiaceae</taxon>
        <taxon>Saccharothrix</taxon>
    </lineage>
</organism>
<comment type="caution">
    <text evidence="1">The sequence shown here is derived from an EMBL/GenBank/DDBJ whole genome shotgun (WGS) entry which is preliminary data.</text>
</comment>
<reference evidence="1 2" key="1">
    <citation type="submission" date="2018-10" db="EMBL/GenBank/DDBJ databases">
        <title>Sequencing the genomes of 1000 actinobacteria strains.</title>
        <authorList>
            <person name="Klenk H.-P."/>
        </authorList>
    </citation>
    <scope>NUCLEOTIDE SEQUENCE [LARGE SCALE GENOMIC DNA]</scope>
    <source>
        <strain evidence="1 2">DSM 43911</strain>
    </source>
</reference>
<keyword evidence="2" id="KW-1185">Reference proteome</keyword>
<dbReference type="EMBL" id="RBXR01000001">
    <property type="protein sequence ID" value="RKT73292.1"/>
    <property type="molecule type" value="Genomic_DNA"/>
</dbReference>
<accession>A0A495XGY5</accession>
<name>A0A495XGY5_9PSEU</name>
<dbReference type="AlphaFoldDB" id="A0A495XGY5"/>
<protein>
    <submittedName>
        <fullName evidence="1">Uncharacterized protein (TIGR02453 family)</fullName>
    </submittedName>
</protein>
<sequence length="229" mass="25936">MVPRMDERKLCAVEFTGFGEHAIDFFDGLVVDNSKAFWEDNKHVYQSDVRAPMEALLAELEPEFGKGKVFRPYRDVRFSKDKTPYKDHCGGVVELGRGGGAHYVQVGTAGLFVAGGSFAMASDQIARYRESVTDDLRGQALEKILRKLAKQGWELRGDKLKRAPKGVDPEHPRVELAKHKRLYVAKVWPPDDTLHEPECLDRVRTAWREVNPLVDWCADHIGVTEVGFR</sequence>
<dbReference type="Pfam" id="PF09365">
    <property type="entry name" value="DUF2461"/>
    <property type="match status" value="1"/>
</dbReference>
<evidence type="ECO:0000313" key="1">
    <source>
        <dbReference type="EMBL" id="RKT73292.1"/>
    </source>
</evidence>
<evidence type="ECO:0000313" key="2">
    <source>
        <dbReference type="Proteomes" id="UP000272729"/>
    </source>
</evidence>
<dbReference type="NCBIfam" id="TIGR02453">
    <property type="entry name" value="TIGR02453 family protein"/>
    <property type="match status" value="1"/>
</dbReference>
<dbReference type="Proteomes" id="UP000272729">
    <property type="component" value="Unassembled WGS sequence"/>
</dbReference>
<dbReference type="InterPro" id="IPR012808">
    <property type="entry name" value="CHP02453"/>
</dbReference>
<dbReference type="PIRSF" id="PIRSF028451">
    <property type="entry name" value="UCP028451"/>
    <property type="match status" value="1"/>
</dbReference>
<dbReference type="PANTHER" id="PTHR36452">
    <property type="entry name" value="CHROMOSOME 12, WHOLE GENOME SHOTGUN SEQUENCE"/>
    <property type="match status" value="1"/>
</dbReference>
<proteinExistence type="predicted"/>
<dbReference type="InterPro" id="IPR015996">
    <property type="entry name" value="UCP028451"/>
</dbReference>
<gene>
    <name evidence="1" type="ORF">DFJ66_6622</name>
</gene>